<feature type="compositionally biased region" description="Basic and acidic residues" evidence="1">
    <location>
        <begin position="7"/>
        <end position="17"/>
    </location>
</feature>
<sequence>MSTSEPETSRSSDDRCTPDALLHSAPGAGLGPEDLVLAAGRDITPANLEWARRKLDSEGPAAIEKLLP</sequence>
<comment type="caution">
    <text evidence="2">The sequence shown here is derived from an EMBL/GenBank/DDBJ whole genome shotgun (WGS) entry which is preliminary data.</text>
</comment>
<protein>
    <submittedName>
        <fullName evidence="2">Uncharacterized protein</fullName>
    </submittedName>
</protein>
<keyword evidence="3" id="KW-1185">Reference proteome</keyword>
<name>A0A3M0ICC1_9ACTN</name>
<evidence type="ECO:0000313" key="3">
    <source>
        <dbReference type="Proteomes" id="UP000270471"/>
    </source>
</evidence>
<proteinExistence type="predicted"/>
<reference evidence="2 3" key="1">
    <citation type="submission" date="2017-11" db="EMBL/GenBank/DDBJ databases">
        <title>Draft genome of actinobacteria isolated from guarana (Paullinia cupana (Mart.) Ducke.</title>
        <authorList>
            <person name="Siqueira K.A."/>
            <person name="Liotti R.G."/>
            <person name="Mendes T.A.O."/>
            <person name="Soares M.A."/>
        </authorList>
    </citation>
    <scope>NUCLEOTIDE SEQUENCE [LARGE SCALE GENOMIC DNA]</scope>
    <source>
        <strain evidence="2 3">193</strain>
    </source>
</reference>
<dbReference type="RefSeq" id="WP_121889208.1">
    <property type="nucleotide sequence ID" value="NZ_JBHVCI010000235.1"/>
</dbReference>
<feature type="region of interest" description="Disordered" evidence="1">
    <location>
        <begin position="1"/>
        <end position="30"/>
    </location>
</feature>
<accession>A0A3M0ICC1</accession>
<dbReference type="OrthoDB" id="3400680at2"/>
<evidence type="ECO:0000256" key="1">
    <source>
        <dbReference type="SAM" id="MobiDB-lite"/>
    </source>
</evidence>
<dbReference type="Proteomes" id="UP000270471">
    <property type="component" value="Unassembled WGS sequence"/>
</dbReference>
<dbReference type="AlphaFoldDB" id="A0A3M0ICC1"/>
<evidence type="ECO:0000313" key="2">
    <source>
        <dbReference type="EMBL" id="RMB86102.1"/>
    </source>
</evidence>
<dbReference type="EMBL" id="PENI01000005">
    <property type="protein sequence ID" value="RMB86102.1"/>
    <property type="molecule type" value="Genomic_DNA"/>
</dbReference>
<organism evidence="2 3">
    <name type="scientific">Streptomyces shenzhenensis</name>
    <dbReference type="NCBI Taxonomy" id="943815"/>
    <lineage>
        <taxon>Bacteria</taxon>
        <taxon>Bacillati</taxon>
        <taxon>Actinomycetota</taxon>
        <taxon>Actinomycetes</taxon>
        <taxon>Kitasatosporales</taxon>
        <taxon>Streptomycetaceae</taxon>
        <taxon>Streptomyces</taxon>
    </lineage>
</organism>
<gene>
    <name evidence="2" type="ORF">CTZ28_11470</name>
</gene>